<dbReference type="RefSeq" id="WP_144309796.1">
    <property type="nucleotide sequence ID" value="NZ_VMNK01000010.1"/>
</dbReference>
<dbReference type="EMBL" id="VMNK01000010">
    <property type="protein sequence ID" value="TVO55886.1"/>
    <property type="molecule type" value="Genomic_DNA"/>
</dbReference>
<protein>
    <submittedName>
        <fullName evidence="1">Uncharacterized protein</fullName>
    </submittedName>
</protein>
<keyword evidence="2" id="KW-1185">Reference proteome</keyword>
<comment type="caution">
    <text evidence="1">The sequence shown here is derived from an EMBL/GenBank/DDBJ whole genome shotgun (WGS) entry which is preliminary data.</text>
</comment>
<reference evidence="1 2" key="1">
    <citation type="submission" date="2019-07" db="EMBL/GenBank/DDBJ databases">
        <title>The pathways for chlorine oxyanion respiration interact through the shared metabolite chlorate.</title>
        <authorList>
            <person name="Barnum T.P."/>
            <person name="Cheng Y."/>
            <person name="Hill K.A."/>
            <person name="Lucas L.N."/>
            <person name="Carlson H.K."/>
            <person name="Coates J.D."/>
        </authorList>
    </citation>
    <scope>NUCLEOTIDE SEQUENCE [LARGE SCALE GENOMIC DNA]</scope>
    <source>
        <strain evidence="1 2">SFB-3</strain>
    </source>
</reference>
<dbReference type="AlphaFoldDB" id="A0A557QST9"/>
<evidence type="ECO:0000313" key="2">
    <source>
        <dbReference type="Proteomes" id="UP000319502"/>
    </source>
</evidence>
<sequence>MTTQQYNYNAALLMAAHALLGKLNLTRKITGIGLSGERHMSFRAGNGRSAGKTHFMPVVPFLHKVTILSLLEETGVGRATWQPNGQAARGTRELARWGASGHCTLVLSQRTVEDRLRQAKSDDRFRRTICPGWDEAQVLRSPEQARLVLAGKEGRQIINLPRDEDARVILWALNGSAQSIDSQQRSRIEPMLAMGIDLALTINADKILLGHPADNAHRTRHAA</sequence>
<gene>
    <name evidence="1" type="ORF">FHP91_11770</name>
</gene>
<dbReference type="Proteomes" id="UP000319502">
    <property type="component" value="Unassembled WGS sequence"/>
</dbReference>
<accession>A0A557QST9</accession>
<name>A0A557QST9_9RHOO</name>
<organism evidence="1 2">
    <name type="scientific">Denitromonas halophila</name>
    <dbReference type="NCBI Taxonomy" id="1629404"/>
    <lineage>
        <taxon>Bacteria</taxon>
        <taxon>Pseudomonadati</taxon>
        <taxon>Pseudomonadota</taxon>
        <taxon>Betaproteobacteria</taxon>
        <taxon>Rhodocyclales</taxon>
        <taxon>Zoogloeaceae</taxon>
        <taxon>Denitromonas</taxon>
    </lineage>
</organism>
<evidence type="ECO:0000313" key="1">
    <source>
        <dbReference type="EMBL" id="TVO55886.1"/>
    </source>
</evidence>
<proteinExistence type="predicted"/>